<dbReference type="PANTHER" id="PTHR33227">
    <property type="entry name" value="STIGMA-SPECIFIC STIG1-LIKE PROTEIN 3"/>
    <property type="match status" value="1"/>
</dbReference>
<dbReference type="Proteomes" id="UP000822688">
    <property type="component" value="Chromosome 5"/>
</dbReference>
<evidence type="ECO:0000313" key="7">
    <source>
        <dbReference type="Proteomes" id="UP000822688"/>
    </source>
</evidence>
<evidence type="ECO:0000313" key="6">
    <source>
        <dbReference type="EMBL" id="KAG0576854.1"/>
    </source>
</evidence>
<feature type="signal peptide" evidence="3">
    <location>
        <begin position="1"/>
        <end position="27"/>
    </location>
</feature>
<evidence type="ECO:0000256" key="1">
    <source>
        <dbReference type="ARBA" id="ARBA00006010"/>
    </source>
</evidence>
<comment type="caution">
    <text evidence="4">The sequence shown here is derived from an EMBL/GenBank/DDBJ whole genome shotgun (WGS) entry which is preliminary data.</text>
</comment>
<dbReference type="AlphaFoldDB" id="A0A8T0I085"/>
<dbReference type="EMBL" id="CM026425">
    <property type="protein sequence ID" value="KAG0576850.1"/>
    <property type="molecule type" value="Genomic_DNA"/>
</dbReference>
<evidence type="ECO:0000256" key="3">
    <source>
        <dbReference type="SAM" id="SignalP"/>
    </source>
</evidence>
<proteinExistence type="inferred from homology"/>
<name>A0A8T0I085_CERPU</name>
<keyword evidence="7" id="KW-1185">Reference proteome</keyword>
<dbReference type="PANTHER" id="PTHR33227:SF48">
    <property type="entry name" value="STIGMA-SPECIFIC STIG1-LIKE PROTEIN 4"/>
    <property type="match status" value="1"/>
</dbReference>
<feature type="chain" id="PRO_5036435078" evidence="3">
    <location>
        <begin position="28"/>
        <end position="341"/>
    </location>
</feature>
<dbReference type="Pfam" id="PF04885">
    <property type="entry name" value="Stig1"/>
    <property type="match status" value="1"/>
</dbReference>
<organism evidence="4 7">
    <name type="scientific">Ceratodon purpureus</name>
    <name type="common">Fire moss</name>
    <name type="synonym">Dicranum purpureum</name>
    <dbReference type="NCBI Taxonomy" id="3225"/>
    <lineage>
        <taxon>Eukaryota</taxon>
        <taxon>Viridiplantae</taxon>
        <taxon>Streptophyta</taxon>
        <taxon>Embryophyta</taxon>
        <taxon>Bryophyta</taxon>
        <taxon>Bryophytina</taxon>
        <taxon>Bryopsida</taxon>
        <taxon>Dicranidae</taxon>
        <taxon>Pseudoditrichales</taxon>
        <taxon>Ditrichaceae</taxon>
        <taxon>Ceratodon</taxon>
    </lineage>
</organism>
<evidence type="ECO:0000313" key="5">
    <source>
        <dbReference type="EMBL" id="KAG0576851.1"/>
    </source>
</evidence>
<evidence type="ECO:0000313" key="4">
    <source>
        <dbReference type="EMBL" id="KAG0576850.1"/>
    </source>
</evidence>
<reference evidence="4" key="1">
    <citation type="submission" date="2020-06" db="EMBL/GenBank/DDBJ databases">
        <title>WGS assembly of Ceratodon purpureus strain R40.</title>
        <authorList>
            <person name="Carey S.B."/>
            <person name="Jenkins J."/>
            <person name="Shu S."/>
            <person name="Lovell J.T."/>
            <person name="Sreedasyam A."/>
            <person name="Maumus F."/>
            <person name="Tiley G.P."/>
            <person name="Fernandez-Pozo N."/>
            <person name="Barry K."/>
            <person name="Chen C."/>
            <person name="Wang M."/>
            <person name="Lipzen A."/>
            <person name="Daum C."/>
            <person name="Saski C.A."/>
            <person name="Payton A.C."/>
            <person name="Mcbreen J.C."/>
            <person name="Conrad R.E."/>
            <person name="Kollar L.M."/>
            <person name="Olsson S."/>
            <person name="Huttunen S."/>
            <person name="Landis J.B."/>
            <person name="Wickett N.J."/>
            <person name="Johnson M.G."/>
            <person name="Rensing S.A."/>
            <person name="Grimwood J."/>
            <person name="Schmutz J."/>
            <person name="Mcdaniel S.F."/>
        </authorList>
    </citation>
    <scope>NUCLEOTIDE SEQUENCE</scope>
    <source>
        <strain evidence="4">R40</strain>
    </source>
</reference>
<protein>
    <submittedName>
        <fullName evidence="4">Uncharacterized protein</fullName>
    </submittedName>
</protein>
<accession>A0A8T0I085</accession>
<dbReference type="EMBL" id="CM026425">
    <property type="protein sequence ID" value="KAG0576851.1"/>
    <property type="molecule type" value="Genomic_DNA"/>
</dbReference>
<dbReference type="InterPro" id="IPR006969">
    <property type="entry name" value="Stig-like"/>
</dbReference>
<evidence type="ECO:0000256" key="2">
    <source>
        <dbReference type="ARBA" id="ARBA00022729"/>
    </source>
</evidence>
<sequence length="341" mass="36445">MASRTSSSALLLLALFGAALFLQVAFADDAVAGASTGDMVTASNKANIIGFNATPSEIDPDTTDGADDGVDDQLLDMTNQGTSEAEKVAGDSLTVEGDDELGEVQPYVYVPEADEVEVVAGDEDQHEASFEARRPLARILNQRSSKKCWRKQTCLKFYKRAGCCQKKCVNLATSNSNCGKCKKYCNTKKGYFCQSGKCRKRHSDVKSCKTKNGCKGENSCCKGKCVNVRHDDKNCGKCGTQCLWGSACCGRYCKNLKTDRNNCGKCGRKCGKGDACCNGVCVCLKKSSDHCGSCGKACTWGRKCCGGNCVSVTSDKDNCGRCGKRCRSGVKCTHGICGYGH</sequence>
<gene>
    <name evidence="4" type="ORF">KC19_5G112900</name>
    <name evidence="5" type="ORF">KC19_5G113000</name>
    <name evidence="6" type="ORF">KC19_5G113300</name>
</gene>
<comment type="similarity">
    <text evidence="1">Belongs to the STIG1 family.</text>
</comment>
<dbReference type="EMBL" id="CM026425">
    <property type="protein sequence ID" value="KAG0576854.1"/>
    <property type="molecule type" value="Genomic_DNA"/>
</dbReference>
<keyword evidence="2 3" id="KW-0732">Signal</keyword>